<name>A0A8H6KBR8_9PEZI</name>
<dbReference type="Proteomes" id="UP000654918">
    <property type="component" value="Unassembled WGS sequence"/>
</dbReference>
<reference evidence="1" key="1">
    <citation type="journal article" date="2020" name="Phytopathology">
        <title>Genome Sequence Resources of Colletotrichum truncatum, C. plurivorum, C. musicola, and C. sojae: Four Species Pathogenic to Soybean (Glycine max).</title>
        <authorList>
            <person name="Rogerio F."/>
            <person name="Boufleur T.R."/>
            <person name="Ciampi-Guillardi M."/>
            <person name="Sukno S.A."/>
            <person name="Thon M.R."/>
            <person name="Massola Junior N.S."/>
            <person name="Baroncelli R."/>
        </authorList>
    </citation>
    <scope>NUCLEOTIDE SEQUENCE</scope>
    <source>
        <strain evidence="1">LFN00145</strain>
    </source>
</reference>
<protein>
    <submittedName>
        <fullName evidence="1">Uncharacterized protein</fullName>
    </submittedName>
</protein>
<sequence>MYSWIIGGLVLLIAKIVHVSEWTWREFFLGEVACRSLSEVASLTGLDAQEILVHLLSTEGQTILRTGWPYQRCFSKESVSDGFSIDEMPTVQTLKDAGILLGKVLTLEGPAVILLRLVPGTWGVKYLDLEGSDYIADVCLDPPDENGNRKVAISRRVVSWVKVLGLYEQSGVRFG</sequence>
<proteinExistence type="predicted"/>
<evidence type="ECO:0000313" key="1">
    <source>
        <dbReference type="EMBL" id="KAF6828684.1"/>
    </source>
</evidence>
<dbReference type="AlphaFoldDB" id="A0A8H6KBR8"/>
<organism evidence="1 2">
    <name type="scientific">Colletotrichum plurivorum</name>
    <dbReference type="NCBI Taxonomy" id="2175906"/>
    <lineage>
        <taxon>Eukaryota</taxon>
        <taxon>Fungi</taxon>
        <taxon>Dikarya</taxon>
        <taxon>Ascomycota</taxon>
        <taxon>Pezizomycotina</taxon>
        <taxon>Sordariomycetes</taxon>
        <taxon>Hypocreomycetidae</taxon>
        <taxon>Glomerellales</taxon>
        <taxon>Glomerellaceae</taxon>
        <taxon>Colletotrichum</taxon>
        <taxon>Colletotrichum orchidearum species complex</taxon>
    </lineage>
</organism>
<dbReference type="EMBL" id="WIGO01000118">
    <property type="protein sequence ID" value="KAF6828684.1"/>
    <property type="molecule type" value="Genomic_DNA"/>
</dbReference>
<comment type="caution">
    <text evidence="1">The sequence shown here is derived from an EMBL/GenBank/DDBJ whole genome shotgun (WGS) entry which is preliminary data.</text>
</comment>
<keyword evidence="2" id="KW-1185">Reference proteome</keyword>
<accession>A0A8H6KBR8</accession>
<gene>
    <name evidence="1" type="ORF">CPLU01_08346</name>
</gene>
<evidence type="ECO:0000313" key="2">
    <source>
        <dbReference type="Proteomes" id="UP000654918"/>
    </source>
</evidence>